<dbReference type="SUPFAM" id="SSF54631">
    <property type="entry name" value="CBS-domain pair"/>
    <property type="match status" value="1"/>
</dbReference>
<evidence type="ECO:0000256" key="2">
    <source>
        <dbReference type="PROSITE-ProRule" id="PRU00703"/>
    </source>
</evidence>
<dbReference type="SMART" id="SM00116">
    <property type="entry name" value="CBS"/>
    <property type="match status" value="2"/>
</dbReference>
<evidence type="ECO:0000256" key="1">
    <source>
        <dbReference type="ARBA" id="ARBA00023122"/>
    </source>
</evidence>
<evidence type="ECO:0000313" key="5">
    <source>
        <dbReference type="Proteomes" id="UP000322362"/>
    </source>
</evidence>
<dbReference type="Gene3D" id="3.10.580.10">
    <property type="entry name" value="CBS-domain"/>
    <property type="match status" value="1"/>
</dbReference>
<dbReference type="PANTHER" id="PTHR43080">
    <property type="entry name" value="CBS DOMAIN-CONTAINING PROTEIN CBSX3, MITOCHONDRIAL"/>
    <property type="match status" value="1"/>
</dbReference>
<dbReference type="RefSeq" id="WP_148919806.1">
    <property type="nucleotide sequence ID" value="NZ_VTAV01000010.1"/>
</dbReference>
<reference evidence="4 5" key="1">
    <citation type="submission" date="2019-08" db="EMBL/GenBank/DDBJ databases">
        <title>Phlebobacter frassis gen. nov. sp. nov., a new member of family Sphingobacteriaceae isolated from sand fly rearing media.</title>
        <authorList>
            <person name="Kakumanu M.L."/>
            <person name="Marayati B.F."/>
            <person name="Wada-Katsumata A."/>
            <person name="Wasserberg G."/>
            <person name="Schal C."/>
            <person name="Apperson C.S."/>
            <person name="Ponnusamy L."/>
        </authorList>
    </citation>
    <scope>NUCLEOTIDE SEQUENCE [LARGE SCALE GENOMIC DNA]</scope>
    <source>
        <strain evidence="4 5">SSI9</strain>
    </source>
</reference>
<gene>
    <name evidence="4" type="ORF">FXV77_13710</name>
</gene>
<dbReference type="InterPro" id="IPR051257">
    <property type="entry name" value="Diverse_CBS-Domain"/>
</dbReference>
<feature type="domain" description="CBS" evidence="3">
    <location>
        <begin position="9"/>
        <end position="67"/>
    </location>
</feature>
<keyword evidence="1 2" id="KW-0129">CBS domain</keyword>
<dbReference type="PROSITE" id="PS51371">
    <property type="entry name" value="CBS"/>
    <property type="match status" value="2"/>
</dbReference>
<feature type="domain" description="CBS" evidence="3">
    <location>
        <begin position="76"/>
        <end position="132"/>
    </location>
</feature>
<organism evidence="4 5">
    <name type="scientific">Sphingobacterium phlebotomi</name>
    <dbReference type="NCBI Taxonomy" id="2605433"/>
    <lineage>
        <taxon>Bacteria</taxon>
        <taxon>Pseudomonadati</taxon>
        <taxon>Bacteroidota</taxon>
        <taxon>Sphingobacteriia</taxon>
        <taxon>Sphingobacteriales</taxon>
        <taxon>Sphingobacteriaceae</taxon>
        <taxon>Sphingobacterium</taxon>
    </lineage>
</organism>
<name>A0A5D4H3B0_9SPHI</name>
<comment type="caution">
    <text evidence="4">The sequence shown here is derived from an EMBL/GenBank/DDBJ whole genome shotgun (WGS) entry which is preliminary data.</text>
</comment>
<keyword evidence="5" id="KW-1185">Reference proteome</keyword>
<proteinExistence type="predicted"/>
<evidence type="ECO:0000259" key="3">
    <source>
        <dbReference type="PROSITE" id="PS51371"/>
    </source>
</evidence>
<dbReference type="CDD" id="cd04623">
    <property type="entry name" value="CBS_pair_bac_euk"/>
    <property type="match status" value="1"/>
</dbReference>
<dbReference type="Proteomes" id="UP000322362">
    <property type="component" value="Unassembled WGS sequence"/>
</dbReference>
<dbReference type="InterPro" id="IPR000644">
    <property type="entry name" value="CBS_dom"/>
</dbReference>
<evidence type="ECO:0000313" key="4">
    <source>
        <dbReference type="EMBL" id="TYR35004.1"/>
    </source>
</evidence>
<dbReference type="AlphaFoldDB" id="A0A5D4H3B0"/>
<dbReference type="InterPro" id="IPR046342">
    <property type="entry name" value="CBS_dom_sf"/>
</dbReference>
<dbReference type="Pfam" id="PF00571">
    <property type="entry name" value="CBS"/>
    <property type="match status" value="2"/>
</dbReference>
<dbReference type="InterPro" id="IPR044725">
    <property type="entry name" value="CBSX3_CBS_dom"/>
</dbReference>
<protein>
    <submittedName>
        <fullName evidence="4">CBS domain-containing protein</fullName>
    </submittedName>
</protein>
<sequence length="142" mass="15837">MKTVKHILQAKGAVVYAVSQSTSVFDALQTMMEKNISALLIMEQATLVGIFTERDYARKIILQGKSSKETPVQLVMTPGPRTITTDEKVEHCMELMTNNHVRHLPVVESGQVVGMISIGDLVKHIIEDQKQTIDQLQNYISS</sequence>
<dbReference type="EMBL" id="VTAV01000010">
    <property type="protein sequence ID" value="TYR35004.1"/>
    <property type="molecule type" value="Genomic_DNA"/>
</dbReference>
<accession>A0A5D4H3B0</accession>
<dbReference type="PANTHER" id="PTHR43080:SF2">
    <property type="entry name" value="CBS DOMAIN-CONTAINING PROTEIN"/>
    <property type="match status" value="1"/>
</dbReference>